<organism evidence="2 3">
    <name type="scientific">Anthostomella pinea</name>
    <dbReference type="NCBI Taxonomy" id="933095"/>
    <lineage>
        <taxon>Eukaryota</taxon>
        <taxon>Fungi</taxon>
        <taxon>Dikarya</taxon>
        <taxon>Ascomycota</taxon>
        <taxon>Pezizomycotina</taxon>
        <taxon>Sordariomycetes</taxon>
        <taxon>Xylariomycetidae</taxon>
        <taxon>Xylariales</taxon>
        <taxon>Xylariaceae</taxon>
        <taxon>Anthostomella</taxon>
    </lineage>
</organism>
<evidence type="ECO:0000313" key="2">
    <source>
        <dbReference type="EMBL" id="CAJ2511212.1"/>
    </source>
</evidence>
<protein>
    <submittedName>
        <fullName evidence="2">Uu.00g068370.m01.CDS01</fullName>
    </submittedName>
</protein>
<reference evidence="2" key="1">
    <citation type="submission" date="2023-10" db="EMBL/GenBank/DDBJ databases">
        <authorList>
            <person name="Hackl T."/>
        </authorList>
    </citation>
    <scope>NUCLEOTIDE SEQUENCE</scope>
</reference>
<gene>
    <name evidence="2" type="ORF">KHLLAP_LOCUS11680</name>
</gene>
<comment type="caution">
    <text evidence="2">The sequence shown here is derived from an EMBL/GenBank/DDBJ whole genome shotgun (WGS) entry which is preliminary data.</text>
</comment>
<dbReference type="EMBL" id="CAUWAG010000018">
    <property type="protein sequence ID" value="CAJ2511212.1"/>
    <property type="molecule type" value="Genomic_DNA"/>
</dbReference>
<name>A0AAI8VU99_9PEZI</name>
<evidence type="ECO:0000256" key="1">
    <source>
        <dbReference type="SAM" id="Phobius"/>
    </source>
</evidence>
<dbReference type="Proteomes" id="UP001295740">
    <property type="component" value="Unassembled WGS sequence"/>
</dbReference>
<keyword evidence="1" id="KW-0472">Membrane</keyword>
<keyword evidence="1" id="KW-0812">Transmembrane</keyword>
<sequence>MSNHAWIFVKRHSSRRTLVDPLYRPAQAVPLGCCLDELSLFNCGLCRESRAAYHEYALRTRTSTRDSLSVKALAVITAVFLLGDYIGTLFGVSMFNWEQGTRGDAAISADSLTCLPRPERTRIATGRWAKGRATSRRPLFRTFFSLFSRSGFKITANSAVFGNPTELGPQ</sequence>
<keyword evidence="3" id="KW-1185">Reference proteome</keyword>
<feature type="transmembrane region" description="Helical" evidence="1">
    <location>
        <begin position="72"/>
        <end position="92"/>
    </location>
</feature>
<proteinExistence type="predicted"/>
<dbReference type="AlphaFoldDB" id="A0AAI8VU99"/>
<evidence type="ECO:0000313" key="3">
    <source>
        <dbReference type="Proteomes" id="UP001295740"/>
    </source>
</evidence>
<keyword evidence="1" id="KW-1133">Transmembrane helix</keyword>
<accession>A0AAI8VU99</accession>